<organism evidence="6 7">
    <name type="scientific">Vallitalea guaymasensis</name>
    <dbReference type="NCBI Taxonomy" id="1185412"/>
    <lineage>
        <taxon>Bacteria</taxon>
        <taxon>Bacillati</taxon>
        <taxon>Bacillota</taxon>
        <taxon>Clostridia</taxon>
        <taxon>Lachnospirales</taxon>
        <taxon>Vallitaleaceae</taxon>
        <taxon>Vallitalea</taxon>
    </lineage>
</organism>
<dbReference type="Pfam" id="PF04055">
    <property type="entry name" value="Radical_SAM"/>
    <property type="match status" value="1"/>
</dbReference>
<evidence type="ECO:0000313" key="6">
    <source>
        <dbReference type="EMBL" id="QUH29208.1"/>
    </source>
</evidence>
<dbReference type="InterPro" id="IPR007197">
    <property type="entry name" value="rSAM"/>
</dbReference>
<keyword evidence="4" id="KW-0411">Iron-sulfur</keyword>
<dbReference type="GO" id="GO:0003824">
    <property type="term" value="F:catalytic activity"/>
    <property type="evidence" value="ECO:0007669"/>
    <property type="project" value="InterPro"/>
</dbReference>
<dbReference type="KEGG" id="vgu:HYG85_09830"/>
<evidence type="ECO:0000256" key="2">
    <source>
        <dbReference type="ARBA" id="ARBA00022723"/>
    </source>
</evidence>
<dbReference type="InterPro" id="IPR058240">
    <property type="entry name" value="rSAM_sf"/>
</dbReference>
<dbReference type="SUPFAM" id="SSF102114">
    <property type="entry name" value="Radical SAM enzymes"/>
    <property type="match status" value="1"/>
</dbReference>
<dbReference type="InterPro" id="IPR050377">
    <property type="entry name" value="Radical_SAM_PqqE_MftC-like"/>
</dbReference>
<dbReference type="PROSITE" id="PS51257">
    <property type="entry name" value="PROKAR_LIPOPROTEIN"/>
    <property type="match status" value="1"/>
</dbReference>
<name>A0A8J8MA96_9FIRM</name>
<feature type="domain" description="Radical SAM core" evidence="5">
    <location>
        <begin position="13"/>
        <end position="227"/>
    </location>
</feature>
<keyword evidence="3" id="KW-0408">Iron</keyword>
<keyword evidence="1" id="KW-0949">S-adenosyl-L-methionine</keyword>
<sequence>MNIKGFTKTTLLDYPGHIASTIFTGGCNFNCPYCHNGDLVTAHKDMDNITEKRILAHIKKRCGIINYICISGGEPTLQPDLISFLQKIKEYPIKIKLDTNGTNPSLIKSAYEKDLIDYIAMDIKNSKDKYALTVDRKININDIEESVDYIKTCGIDYEFRTTVIKEFHTTHDIVSIGEWLNGSKRFFIQQYVESDKQIKQGFHAHSHETLMNFKNHVEPYFESVSIRGVD</sequence>
<dbReference type="NCBIfam" id="TIGR02495">
    <property type="entry name" value="NrdG2"/>
    <property type="match status" value="1"/>
</dbReference>
<dbReference type="RefSeq" id="WP_212693324.1">
    <property type="nucleotide sequence ID" value="NZ_CP058561.1"/>
</dbReference>
<dbReference type="InterPro" id="IPR012840">
    <property type="entry name" value="NrdG2"/>
</dbReference>
<protein>
    <submittedName>
        <fullName evidence="6">Anaerobic ribonucleoside-triphosphate reductase activating protein</fullName>
    </submittedName>
</protein>
<evidence type="ECO:0000313" key="7">
    <source>
        <dbReference type="Proteomes" id="UP000677305"/>
    </source>
</evidence>
<dbReference type="Proteomes" id="UP000677305">
    <property type="component" value="Chromosome"/>
</dbReference>
<dbReference type="PROSITE" id="PS51918">
    <property type="entry name" value="RADICAL_SAM"/>
    <property type="match status" value="1"/>
</dbReference>
<proteinExistence type="predicted"/>
<dbReference type="EMBL" id="CP058561">
    <property type="protein sequence ID" value="QUH29208.1"/>
    <property type="molecule type" value="Genomic_DNA"/>
</dbReference>
<dbReference type="GO" id="GO:0046872">
    <property type="term" value="F:metal ion binding"/>
    <property type="evidence" value="ECO:0007669"/>
    <property type="project" value="UniProtKB-KW"/>
</dbReference>
<keyword evidence="2" id="KW-0479">Metal-binding</keyword>
<dbReference type="InterPro" id="IPR013785">
    <property type="entry name" value="Aldolase_TIM"/>
</dbReference>
<reference evidence="6 7" key="1">
    <citation type="submission" date="2020-07" db="EMBL/GenBank/DDBJ databases">
        <title>Vallitalea guaymasensis genome.</title>
        <authorList>
            <person name="Postec A."/>
        </authorList>
    </citation>
    <scope>NUCLEOTIDE SEQUENCE [LARGE SCALE GENOMIC DNA]</scope>
    <source>
        <strain evidence="6 7">Ra1766G1</strain>
    </source>
</reference>
<evidence type="ECO:0000256" key="1">
    <source>
        <dbReference type="ARBA" id="ARBA00022691"/>
    </source>
</evidence>
<dbReference type="CDD" id="cd01335">
    <property type="entry name" value="Radical_SAM"/>
    <property type="match status" value="1"/>
</dbReference>
<evidence type="ECO:0000256" key="3">
    <source>
        <dbReference type="ARBA" id="ARBA00023004"/>
    </source>
</evidence>
<dbReference type="PANTHER" id="PTHR11228:SF27">
    <property type="entry name" value="GLYCYL-RADICAL ENZYME ACTIVATING ENZYME MJ1227-RELATED"/>
    <property type="match status" value="1"/>
</dbReference>
<dbReference type="GO" id="GO:0051536">
    <property type="term" value="F:iron-sulfur cluster binding"/>
    <property type="evidence" value="ECO:0007669"/>
    <property type="project" value="UniProtKB-KW"/>
</dbReference>
<dbReference type="Gene3D" id="3.20.20.70">
    <property type="entry name" value="Aldolase class I"/>
    <property type="match status" value="1"/>
</dbReference>
<keyword evidence="7" id="KW-1185">Reference proteome</keyword>
<gene>
    <name evidence="6" type="ORF">HYG85_09830</name>
</gene>
<dbReference type="PANTHER" id="PTHR11228">
    <property type="entry name" value="RADICAL SAM DOMAIN PROTEIN"/>
    <property type="match status" value="1"/>
</dbReference>
<evidence type="ECO:0000256" key="4">
    <source>
        <dbReference type="ARBA" id="ARBA00023014"/>
    </source>
</evidence>
<accession>A0A8J8MA96</accession>
<dbReference type="SFLD" id="SFLDS00029">
    <property type="entry name" value="Radical_SAM"/>
    <property type="match status" value="1"/>
</dbReference>
<evidence type="ECO:0000259" key="5">
    <source>
        <dbReference type="PROSITE" id="PS51918"/>
    </source>
</evidence>
<dbReference type="SFLD" id="SFLDG01094">
    <property type="entry name" value="Uncharacterised_Radical_SAM_Su"/>
    <property type="match status" value="1"/>
</dbReference>
<dbReference type="SFLD" id="SFLDG01067">
    <property type="entry name" value="SPASM/twitch_domain_containing"/>
    <property type="match status" value="1"/>
</dbReference>
<dbReference type="AlphaFoldDB" id="A0A8J8MA96"/>